<comment type="similarity">
    <text evidence="2">Belongs to the NIPA family.</text>
</comment>
<keyword evidence="8" id="KW-1185">Reference proteome</keyword>
<keyword evidence="5 6" id="KW-0472">Membrane</keyword>
<dbReference type="GO" id="GO:0015095">
    <property type="term" value="F:magnesium ion transmembrane transporter activity"/>
    <property type="evidence" value="ECO:0007669"/>
    <property type="project" value="InterPro"/>
</dbReference>
<dbReference type="Proteomes" id="UP000031668">
    <property type="component" value="Unassembled WGS sequence"/>
</dbReference>
<organism evidence="7 8">
    <name type="scientific">Thelohanellus kitauei</name>
    <name type="common">Myxosporean</name>
    <dbReference type="NCBI Taxonomy" id="669202"/>
    <lineage>
        <taxon>Eukaryota</taxon>
        <taxon>Metazoa</taxon>
        <taxon>Cnidaria</taxon>
        <taxon>Myxozoa</taxon>
        <taxon>Myxosporea</taxon>
        <taxon>Bivalvulida</taxon>
        <taxon>Platysporina</taxon>
        <taxon>Myxobolidae</taxon>
        <taxon>Thelohanellus</taxon>
    </lineage>
</organism>
<keyword evidence="3 6" id="KW-0812">Transmembrane</keyword>
<reference evidence="7 8" key="1">
    <citation type="journal article" date="2014" name="Genome Biol. Evol.">
        <title>The genome of the myxosporean Thelohanellus kitauei shows adaptations to nutrient acquisition within its fish host.</title>
        <authorList>
            <person name="Yang Y."/>
            <person name="Xiong J."/>
            <person name="Zhou Z."/>
            <person name="Huo F."/>
            <person name="Miao W."/>
            <person name="Ran C."/>
            <person name="Liu Y."/>
            <person name="Zhang J."/>
            <person name="Feng J."/>
            <person name="Wang M."/>
            <person name="Wang M."/>
            <person name="Wang L."/>
            <person name="Yao B."/>
        </authorList>
    </citation>
    <scope>NUCLEOTIDE SEQUENCE [LARGE SCALE GENOMIC DNA]</scope>
    <source>
        <strain evidence="7">Wuqing</strain>
    </source>
</reference>
<dbReference type="PANTHER" id="PTHR12570">
    <property type="match status" value="1"/>
</dbReference>
<evidence type="ECO:0000313" key="7">
    <source>
        <dbReference type="EMBL" id="KII66608.1"/>
    </source>
</evidence>
<evidence type="ECO:0000256" key="4">
    <source>
        <dbReference type="ARBA" id="ARBA00022989"/>
    </source>
</evidence>
<evidence type="ECO:0000256" key="2">
    <source>
        <dbReference type="ARBA" id="ARBA00007230"/>
    </source>
</evidence>
<evidence type="ECO:0000256" key="1">
    <source>
        <dbReference type="ARBA" id="ARBA00004141"/>
    </source>
</evidence>
<dbReference type="Pfam" id="PF05653">
    <property type="entry name" value="Mg_trans_NIPA"/>
    <property type="match status" value="1"/>
</dbReference>
<feature type="transmembrane region" description="Helical" evidence="6">
    <location>
        <begin position="87"/>
        <end position="108"/>
    </location>
</feature>
<accession>A0A0C2JBT3</accession>
<feature type="transmembrane region" description="Helical" evidence="6">
    <location>
        <begin position="120"/>
        <end position="140"/>
    </location>
</feature>
<evidence type="ECO:0000256" key="3">
    <source>
        <dbReference type="ARBA" id="ARBA00022692"/>
    </source>
</evidence>
<name>A0A0C2JBT3_THEKT</name>
<gene>
    <name evidence="7" type="ORF">RF11_13769</name>
</gene>
<evidence type="ECO:0000313" key="8">
    <source>
        <dbReference type="Proteomes" id="UP000031668"/>
    </source>
</evidence>
<sequence length="298" mass="33721">MSNLIHAEEESTSITKNVVIGISVSLIANMMIALSFVAKKYGLIRTLGRGQRPMATGEILNFVSYMFAPAIIITPLSSLSITASEKIYRKQILGCALILGGTMILIIITPRSEDTSLENYGLYVLGVGVTVFTLIKILSLKKYKRSLMAHVFICSILGTITISSCKSHEYLKFSFAVGAPGHATKLVVCMSDDRRAEFEKYYSDLVLDYRLKISDISFLRKCMVKDRDLNQYSLSREMFFETLVLQTKDCETEEPPPEPSKPHQPQFWDPGTEAYFIQIRNSDLLMWKSKSKRYSFNR</sequence>
<dbReference type="PANTHER" id="PTHR12570:SF65">
    <property type="entry name" value="MAGNESIUM TRANSPORTER NIPA9-RELATED"/>
    <property type="match status" value="1"/>
</dbReference>
<feature type="transmembrane region" description="Helical" evidence="6">
    <location>
        <begin position="18"/>
        <end position="38"/>
    </location>
</feature>
<feature type="transmembrane region" description="Helical" evidence="6">
    <location>
        <begin position="59"/>
        <end position="81"/>
    </location>
</feature>
<proteinExistence type="inferred from homology"/>
<evidence type="ECO:0000256" key="6">
    <source>
        <dbReference type="SAM" id="Phobius"/>
    </source>
</evidence>
<dbReference type="InterPro" id="IPR008521">
    <property type="entry name" value="Mg_trans_NIPA"/>
</dbReference>
<dbReference type="OrthoDB" id="6428174at2759"/>
<keyword evidence="4 6" id="KW-1133">Transmembrane helix</keyword>
<evidence type="ECO:0000256" key="5">
    <source>
        <dbReference type="ARBA" id="ARBA00023136"/>
    </source>
</evidence>
<comment type="subcellular location">
    <subcellularLocation>
        <location evidence="1">Membrane</location>
        <topology evidence="1">Multi-pass membrane protein</topology>
    </subcellularLocation>
</comment>
<dbReference type="EMBL" id="JWZT01003505">
    <property type="protein sequence ID" value="KII66608.1"/>
    <property type="molecule type" value="Genomic_DNA"/>
</dbReference>
<dbReference type="AlphaFoldDB" id="A0A0C2JBT3"/>
<dbReference type="GO" id="GO:0016020">
    <property type="term" value="C:membrane"/>
    <property type="evidence" value="ECO:0007669"/>
    <property type="project" value="UniProtKB-SubCell"/>
</dbReference>
<comment type="caution">
    <text evidence="7">The sequence shown here is derived from an EMBL/GenBank/DDBJ whole genome shotgun (WGS) entry which is preliminary data.</text>
</comment>
<protein>
    <submittedName>
        <fullName evidence="7">Uncharacterized protein</fullName>
    </submittedName>
</protein>